<organism evidence="1 2">
    <name type="scientific">Kitasatospora aburaviensis</name>
    <dbReference type="NCBI Taxonomy" id="67265"/>
    <lineage>
        <taxon>Bacteria</taxon>
        <taxon>Bacillati</taxon>
        <taxon>Actinomycetota</taxon>
        <taxon>Actinomycetes</taxon>
        <taxon>Kitasatosporales</taxon>
        <taxon>Streptomycetaceae</taxon>
        <taxon>Kitasatospora</taxon>
    </lineage>
</organism>
<comment type="caution">
    <text evidence="1">The sequence shown here is derived from an EMBL/GenBank/DDBJ whole genome shotgun (WGS) entry which is preliminary data.</text>
</comment>
<dbReference type="Pfam" id="PF01947">
    <property type="entry name" value="Rv2949c-like"/>
    <property type="match status" value="1"/>
</dbReference>
<name>A0ABW1ERH2_9ACTN</name>
<evidence type="ECO:0000313" key="1">
    <source>
        <dbReference type="EMBL" id="MFC5884384.1"/>
    </source>
</evidence>
<proteinExistence type="predicted"/>
<accession>A0ABW1ERH2</accession>
<dbReference type="InterPro" id="IPR028978">
    <property type="entry name" value="Chorismate_lyase_/UTRA_dom_sf"/>
</dbReference>
<dbReference type="Proteomes" id="UP001596067">
    <property type="component" value="Unassembled WGS sequence"/>
</dbReference>
<reference evidence="2" key="1">
    <citation type="journal article" date="2019" name="Int. J. Syst. Evol. Microbiol.">
        <title>The Global Catalogue of Microorganisms (GCM) 10K type strain sequencing project: providing services to taxonomists for standard genome sequencing and annotation.</title>
        <authorList>
            <consortium name="The Broad Institute Genomics Platform"/>
            <consortium name="The Broad Institute Genome Sequencing Center for Infectious Disease"/>
            <person name="Wu L."/>
            <person name="Ma J."/>
        </authorList>
    </citation>
    <scope>NUCLEOTIDE SEQUENCE [LARGE SCALE GENOMIC DNA]</scope>
    <source>
        <strain evidence="2">CGMCC 4.1469</strain>
    </source>
</reference>
<gene>
    <name evidence="1" type="ORF">ACFP0N_05205</name>
</gene>
<dbReference type="InterPro" id="IPR002800">
    <property type="entry name" value="Rv2949c-like"/>
</dbReference>
<keyword evidence="2" id="KW-1185">Reference proteome</keyword>
<dbReference type="EMBL" id="JBHSOD010000004">
    <property type="protein sequence ID" value="MFC5884384.1"/>
    <property type="molecule type" value="Genomic_DNA"/>
</dbReference>
<protein>
    <submittedName>
        <fullName evidence="1">Chorismate pyruvate-lyase family protein</fullName>
    </submittedName>
</protein>
<evidence type="ECO:0000313" key="2">
    <source>
        <dbReference type="Proteomes" id="UP001596067"/>
    </source>
</evidence>
<dbReference type="RefSeq" id="WP_313762706.1">
    <property type="nucleotide sequence ID" value="NZ_BAAAVH010000110.1"/>
</dbReference>
<sequence>MRRAAAPAHPLPPELARLDLVGRLILTCDGTVTPLVEQVVGERIVTARLAHVPAPPAEDVAELLAPTAGPLLSRTTHLVGAGSGRVYVRAATVMAVGALPAPLRADLLGSEEPIGRLLRRHRVESFREILSYSVPAGAGAARRYRVFAGGVPVMLIDEHFAPESLRAGG</sequence>
<keyword evidence="1" id="KW-0670">Pyruvate</keyword>
<dbReference type="Gene3D" id="3.40.1410.10">
    <property type="entry name" value="Chorismate lyase-like"/>
    <property type="match status" value="1"/>
</dbReference>
<dbReference type="SUPFAM" id="SSF64288">
    <property type="entry name" value="Chorismate lyase-like"/>
    <property type="match status" value="1"/>
</dbReference>